<evidence type="ECO:0000313" key="9">
    <source>
        <dbReference type="Proteomes" id="UP000565724"/>
    </source>
</evidence>
<keyword evidence="4 7" id="KW-0812">Transmembrane</keyword>
<feature type="transmembrane region" description="Helical" evidence="7">
    <location>
        <begin position="35"/>
        <end position="53"/>
    </location>
</feature>
<feature type="transmembrane region" description="Helical" evidence="7">
    <location>
        <begin position="12"/>
        <end position="29"/>
    </location>
</feature>
<dbReference type="Pfam" id="PF01899">
    <property type="entry name" value="MNHE"/>
    <property type="match status" value="1"/>
</dbReference>
<dbReference type="GO" id="GO:0008324">
    <property type="term" value="F:monoatomic cation transmembrane transporter activity"/>
    <property type="evidence" value="ECO:0007669"/>
    <property type="project" value="InterPro"/>
</dbReference>
<dbReference type="NCBIfam" id="NF006521">
    <property type="entry name" value="PRK08965.1-5"/>
    <property type="match status" value="1"/>
</dbReference>
<evidence type="ECO:0000256" key="3">
    <source>
        <dbReference type="ARBA" id="ARBA00022475"/>
    </source>
</evidence>
<dbReference type="EMBL" id="JABMCI010000070">
    <property type="protein sequence ID" value="NUU19357.1"/>
    <property type="molecule type" value="Genomic_DNA"/>
</dbReference>
<dbReference type="Proteomes" id="UP000565724">
    <property type="component" value="Unassembled WGS sequence"/>
</dbReference>
<keyword evidence="9" id="KW-1185">Reference proteome</keyword>
<keyword evidence="3" id="KW-1003">Cell membrane</keyword>
<sequence length="183" mass="20268">MSLHPRRRRWHTQWATVVWLTVVWVFLWGDLTIGNILAGLLIALAVTAGLRMAPIDFHGRFRPVGVLRLVARFAADLVRASFEVSLIALRPRYVPRGAVIGVQLRSHSDLYLTLTAELASLVPGSLVVEAHRLTGMLYLHVLDVRQSGGIEAARQSVLDQEERVMRAFASDEELDAAGLGVRA</sequence>
<protein>
    <submittedName>
        <fullName evidence="8">Na+/H+ antiporter subunit E</fullName>
    </submittedName>
</protein>
<gene>
    <name evidence="8" type="ORF">HP550_19085</name>
</gene>
<evidence type="ECO:0000256" key="6">
    <source>
        <dbReference type="ARBA" id="ARBA00023136"/>
    </source>
</evidence>
<dbReference type="RefSeq" id="WP_175349244.1">
    <property type="nucleotide sequence ID" value="NZ_JABMCI010000070.1"/>
</dbReference>
<evidence type="ECO:0000256" key="1">
    <source>
        <dbReference type="ARBA" id="ARBA00004651"/>
    </source>
</evidence>
<evidence type="ECO:0000256" key="4">
    <source>
        <dbReference type="ARBA" id="ARBA00022692"/>
    </source>
</evidence>
<dbReference type="AlphaFoldDB" id="A0A7Y6DZP9"/>
<keyword evidence="5 7" id="KW-1133">Transmembrane helix</keyword>
<evidence type="ECO:0000256" key="5">
    <source>
        <dbReference type="ARBA" id="ARBA00022989"/>
    </source>
</evidence>
<evidence type="ECO:0000313" key="8">
    <source>
        <dbReference type="EMBL" id="NUU19357.1"/>
    </source>
</evidence>
<comment type="caution">
    <text evidence="8">The sequence shown here is derived from an EMBL/GenBank/DDBJ whole genome shotgun (WGS) entry which is preliminary data.</text>
</comment>
<organism evidence="8 9">
    <name type="scientific">Cellulomonas humilata</name>
    <dbReference type="NCBI Taxonomy" id="144055"/>
    <lineage>
        <taxon>Bacteria</taxon>
        <taxon>Bacillati</taxon>
        <taxon>Actinomycetota</taxon>
        <taxon>Actinomycetes</taxon>
        <taxon>Micrococcales</taxon>
        <taxon>Cellulomonadaceae</taxon>
        <taxon>Cellulomonas</taxon>
    </lineage>
</organism>
<reference evidence="8 9" key="1">
    <citation type="submission" date="2020-05" db="EMBL/GenBank/DDBJ databases">
        <title>Genome Sequencing of Type Strains.</title>
        <authorList>
            <person name="Lemaire J.F."/>
            <person name="Inderbitzin P."/>
            <person name="Gregorio O.A."/>
            <person name="Collins S.B."/>
            <person name="Wespe N."/>
            <person name="Knight-Connoni V."/>
        </authorList>
    </citation>
    <scope>NUCLEOTIDE SEQUENCE [LARGE SCALE GENOMIC DNA]</scope>
    <source>
        <strain evidence="8 9">ATCC 25174</strain>
    </source>
</reference>
<dbReference type="PANTHER" id="PTHR34584">
    <property type="entry name" value="NA(+)/H(+) ANTIPORTER SUBUNIT E1"/>
    <property type="match status" value="1"/>
</dbReference>
<evidence type="ECO:0000256" key="2">
    <source>
        <dbReference type="ARBA" id="ARBA00006228"/>
    </source>
</evidence>
<evidence type="ECO:0000256" key="7">
    <source>
        <dbReference type="SAM" id="Phobius"/>
    </source>
</evidence>
<keyword evidence="6 7" id="KW-0472">Membrane</keyword>
<name>A0A7Y6DZP9_9CELL</name>
<dbReference type="InterPro" id="IPR002758">
    <property type="entry name" value="Cation_antiport_E"/>
</dbReference>
<dbReference type="GO" id="GO:0005886">
    <property type="term" value="C:plasma membrane"/>
    <property type="evidence" value="ECO:0007669"/>
    <property type="project" value="UniProtKB-SubCell"/>
</dbReference>
<dbReference type="PANTHER" id="PTHR34584:SF1">
    <property type="entry name" value="NA(+)_H(+) ANTIPORTER SUBUNIT E1"/>
    <property type="match status" value="1"/>
</dbReference>
<accession>A0A7Y6DZP9</accession>
<comment type="subcellular location">
    <subcellularLocation>
        <location evidence="1">Cell membrane</location>
        <topology evidence="1">Multi-pass membrane protein</topology>
    </subcellularLocation>
</comment>
<comment type="similarity">
    <text evidence="2">Belongs to the CPA3 antiporters (TC 2.A.63) subunit E family.</text>
</comment>
<proteinExistence type="inferred from homology"/>